<evidence type="ECO:0000313" key="2">
    <source>
        <dbReference type="EMBL" id="KDQ18019.1"/>
    </source>
</evidence>
<reference evidence="3" key="1">
    <citation type="journal article" date="2014" name="Proc. Natl. Acad. Sci. U.S.A.">
        <title>Extensive sampling of basidiomycete genomes demonstrates inadequacy of the white-rot/brown-rot paradigm for wood decay fungi.</title>
        <authorList>
            <person name="Riley R."/>
            <person name="Salamov A.A."/>
            <person name="Brown D.W."/>
            <person name="Nagy L.G."/>
            <person name="Floudas D."/>
            <person name="Held B.W."/>
            <person name="Levasseur A."/>
            <person name="Lombard V."/>
            <person name="Morin E."/>
            <person name="Otillar R."/>
            <person name="Lindquist E.A."/>
            <person name="Sun H."/>
            <person name="LaButti K.M."/>
            <person name="Schmutz J."/>
            <person name="Jabbour D."/>
            <person name="Luo H."/>
            <person name="Baker S.E."/>
            <person name="Pisabarro A.G."/>
            <person name="Walton J.D."/>
            <person name="Blanchette R.A."/>
            <person name="Henrissat B."/>
            <person name="Martin F."/>
            <person name="Cullen D."/>
            <person name="Hibbett D.S."/>
            <person name="Grigoriev I.V."/>
        </authorList>
    </citation>
    <scope>NUCLEOTIDE SEQUENCE [LARGE SCALE GENOMIC DNA]</scope>
    <source>
        <strain evidence="3">FD-172 SS1</strain>
    </source>
</reference>
<dbReference type="AlphaFoldDB" id="A0A067MR11"/>
<dbReference type="InParanoid" id="A0A067MR11"/>
<evidence type="ECO:0000256" key="1">
    <source>
        <dbReference type="SAM" id="SignalP"/>
    </source>
</evidence>
<dbReference type="EMBL" id="KL198022">
    <property type="protein sequence ID" value="KDQ18019.1"/>
    <property type="molecule type" value="Genomic_DNA"/>
</dbReference>
<gene>
    <name evidence="2" type="ORF">BOTBODRAFT_63745</name>
</gene>
<name>A0A067MR11_BOTB1</name>
<evidence type="ECO:0000313" key="3">
    <source>
        <dbReference type="Proteomes" id="UP000027195"/>
    </source>
</evidence>
<accession>A0A067MR11</accession>
<protein>
    <submittedName>
        <fullName evidence="2">Uncharacterized protein</fullName>
    </submittedName>
</protein>
<feature type="signal peptide" evidence="1">
    <location>
        <begin position="1"/>
        <end position="23"/>
    </location>
</feature>
<dbReference type="OrthoDB" id="3028226at2759"/>
<proteinExistence type="predicted"/>
<sequence length="247" mass="25437">MRFLFVLGTALFLLVTLVQPAQAWWIPLGLTYVQPVYFWCLSWTFPWIRWCTAGGGGSGGGGGGSSNSSPPPLTCDANHYPYNGVCEERVRGLNCAAPNTLWADSNGICQCSTAAPSSTQSACNGPTTAGTGSASCIVAGNNPFSSTCKIQCGNGYTLSQSGTDCVRSSVSVADCASNPNTPDVALIIGIGCDCVDASNYNSGTSVLCDQPGPPNQYGETICDNANLKCVTKCTNGAAPFGGKLCPP</sequence>
<keyword evidence="3" id="KW-1185">Reference proteome</keyword>
<dbReference type="HOGENOM" id="CLU_1133431_0_0_1"/>
<keyword evidence="1" id="KW-0732">Signal</keyword>
<organism evidence="2 3">
    <name type="scientific">Botryobasidium botryosum (strain FD-172 SS1)</name>
    <dbReference type="NCBI Taxonomy" id="930990"/>
    <lineage>
        <taxon>Eukaryota</taxon>
        <taxon>Fungi</taxon>
        <taxon>Dikarya</taxon>
        <taxon>Basidiomycota</taxon>
        <taxon>Agaricomycotina</taxon>
        <taxon>Agaricomycetes</taxon>
        <taxon>Cantharellales</taxon>
        <taxon>Botryobasidiaceae</taxon>
        <taxon>Botryobasidium</taxon>
    </lineage>
</organism>
<feature type="chain" id="PRO_5001645849" evidence="1">
    <location>
        <begin position="24"/>
        <end position="247"/>
    </location>
</feature>
<dbReference type="Proteomes" id="UP000027195">
    <property type="component" value="Unassembled WGS sequence"/>
</dbReference>